<protein>
    <submittedName>
        <fullName evidence="9">AI-2E family transporter</fullName>
    </submittedName>
</protein>
<evidence type="ECO:0000256" key="1">
    <source>
        <dbReference type="ARBA" id="ARBA00004651"/>
    </source>
</evidence>
<comment type="subcellular location">
    <subcellularLocation>
        <location evidence="1">Cell membrane</location>
        <topology evidence="1">Multi-pass membrane protein</topology>
    </subcellularLocation>
</comment>
<feature type="transmembrane region" description="Helical" evidence="8">
    <location>
        <begin position="297"/>
        <end position="320"/>
    </location>
</feature>
<keyword evidence="5 8" id="KW-0812">Transmembrane</keyword>
<accession>A0A8J4E8T2</accession>
<keyword evidence="4" id="KW-1003">Cell membrane</keyword>
<dbReference type="Pfam" id="PF01594">
    <property type="entry name" value="AI-2E_transport"/>
    <property type="match status" value="1"/>
</dbReference>
<comment type="similarity">
    <text evidence="2">Belongs to the autoinducer-2 exporter (AI-2E) (TC 2.A.86) family.</text>
</comment>
<evidence type="ECO:0000256" key="2">
    <source>
        <dbReference type="ARBA" id="ARBA00009773"/>
    </source>
</evidence>
<feature type="transmembrane region" description="Helical" evidence="8">
    <location>
        <begin position="9"/>
        <end position="30"/>
    </location>
</feature>
<dbReference type="PANTHER" id="PTHR21716:SF53">
    <property type="entry name" value="PERMEASE PERM-RELATED"/>
    <property type="match status" value="1"/>
</dbReference>
<dbReference type="AlphaFoldDB" id="A0A8J4E8T2"/>
<dbReference type="GO" id="GO:0055085">
    <property type="term" value="P:transmembrane transport"/>
    <property type="evidence" value="ECO:0007669"/>
    <property type="project" value="TreeGrafter"/>
</dbReference>
<feature type="transmembrane region" description="Helical" evidence="8">
    <location>
        <begin position="36"/>
        <end position="54"/>
    </location>
</feature>
<dbReference type="EMBL" id="BOPH01000015">
    <property type="protein sequence ID" value="GIJ66026.1"/>
    <property type="molecule type" value="Genomic_DNA"/>
</dbReference>
<comment type="caution">
    <text evidence="9">The sequence shown here is derived from an EMBL/GenBank/DDBJ whole genome shotgun (WGS) entry which is preliminary data.</text>
</comment>
<evidence type="ECO:0000256" key="7">
    <source>
        <dbReference type="ARBA" id="ARBA00023136"/>
    </source>
</evidence>
<proteinExistence type="inferred from homology"/>
<sequence length="350" mass="36240">MLPSWLRRLALYGVCVLIFAGVVFVTSHVLALLTPVVLAIAAALLLAALFEPLVHRLTRARVPRWLAALVSVLGGLVLVTGTLVLVGIAAADEATKLATQAASGIEEIQRWLVEGLGLKEEQIGRLQAQLTERLQGSGTAGLQGAATVLEVLGSALLALVLLFFILKDGPSGWAWFLRAFRADTREKADRAGRAGWDTLTGYVRGIALIAAIDAIGIRVALLLIGVPLALPLAVLTFLACFVPILGATFAGVICVLVALAAHGPTDALLVLAAVIVVQQAEGNLLEPLIMGRALRLHPAVVLIAVAAGSLIAGIGGALLATPLVAVLYRMVLAVNSPAEAPGTVSLEKPA</sequence>
<gene>
    <name evidence="9" type="ORF">Voc01_009430</name>
</gene>
<keyword evidence="7 8" id="KW-0472">Membrane</keyword>
<feature type="transmembrane region" description="Helical" evidence="8">
    <location>
        <begin position="144"/>
        <end position="166"/>
    </location>
</feature>
<evidence type="ECO:0000256" key="8">
    <source>
        <dbReference type="SAM" id="Phobius"/>
    </source>
</evidence>
<evidence type="ECO:0000313" key="10">
    <source>
        <dbReference type="Proteomes" id="UP000635606"/>
    </source>
</evidence>
<keyword evidence="3" id="KW-0813">Transport</keyword>
<feature type="transmembrane region" description="Helical" evidence="8">
    <location>
        <begin position="232"/>
        <end position="260"/>
    </location>
</feature>
<evidence type="ECO:0000256" key="3">
    <source>
        <dbReference type="ARBA" id="ARBA00022448"/>
    </source>
</evidence>
<keyword evidence="6 8" id="KW-1133">Transmembrane helix</keyword>
<feature type="transmembrane region" description="Helical" evidence="8">
    <location>
        <begin position="66"/>
        <end position="90"/>
    </location>
</feature>
<evidence type="ECO:0000313" key="9">
    <source>
        <dbReference type="EMBL" id="GIJ66026.1"/>
    </source>
</evidence>
<reference evidence="9" key="1">
    <citation type="submission" date="2021-01" db="EMBL/GenBank/DDBJ databases">
        <title>Whole genome shotgun sequence of Virgisporangium ochraceum NBRC 16418.</title>
        <authorList>
            <person name="Komaki H."/>
            <person name="Tamura T."/>
        </authorList>
    </citation>
    <scope>NUCLEOTIDE SEQUENCE</scope>
    <source>
        <strain evidence="9">NBRC 16418</strain>
    </source>
</reference>
<dbReference type="Proteomes" id="UP000635606">
    <property type="component" value="Unassembled WGS sequence"/>
</dbReference>
<evidence type="ECO:0000256" key="5">
    <source>
        <dbReference type="ARBA" id="ARBA00022692"/>
    </source>
</evidence>
<organism evidence="9 10">
    <name type="scientific">Virgisporangium ochraceum</name>
    <dbReference type="NCBI Taxonomy" id="65505"/>
    <lineage>
        <taxon>Bacteria</taxon>
        <taxon>Bacillati</taxon>
        <taxon>Actinomycetota</taxon>
        <taxon>Actinomycetes</taxon>
        <taxon>Micromonosporales</taxon>
        <taxon>Micromonosporaceae</taxon>
        <taxon>Virgisporangium</taxon>
    </lineage>
</organism>
<dbReference type="GO" id="GO:0005886">
    <property type="term" value="C:plasma membrane"/>
    <property type="evidence" value="ECO:0007669"/>
    <property type="project" value="UniProtKB-SubCell"/>
</dbReference>
<feature type="transmembrane region" description="Helical" evidence="8">
    <location>
        <begin position="206"/>
        <end position="226"/>
    </location>
</feature>
<dbReference type="InterPro" id="IPR002549">
    <property type="entry name" value="AI-2E-like"/>
</dbReference>
<keyword evidence="10" id="KW-1185">Reference proteome</keyword>
<name>A0A8J4E8T2_9ACTN</name>
<evidence type="ECO:0000256" key="4">
    <source>
        <dbReference type="ARBA" id="ARBA00022475"/>
    </source>
</evidence>
<dbReference type="PANTHER" id="PTHR21716">
    <property type="entry name" value="TRANSMEMBRANE PROTEIN"/>
    <property type="match status" value="1"/>
</dbReference>
<evidence type="ECO:0000256" key="6">
    <source>
        <dbReference type="ARBA" id="ARBA00022989"/>
    </source>
</evidence>